<dbReference type="EC" id="2.4.-.-" evidence="2"/>
<dbReference type="InterPro" id="IPR001173">
    <property type="entry name" value="Glyco_trans_2-like"/>
</dbReference>
<keyword evidence="2" id="KW-0808">Transferase</keyword>
<dbReference type="SUPFAM" id="SSF53448">
    <property type="entry name" value="Nucleotide-diphospho-sugar transferases"/>
    <property type="match status" value="1"/>
</dbReference>
<evidence type="ECO:0000313" key="2">
    <source>
        <dbReference type="EMBL" id="XDK25526.1"/>
    </source>
</evidence>
<dbReference type="GO" id="GO:0016757">
    <property type="term" value="F:glycosyltransferase activity"/>
    <property type="evidence" value="ECO:0007669"/>
    <property type="project" value="UniProtKB-KW"/>
</dbReference>
<gene>
    <name evidence="2" type="ORF">AB0763_02455</name>
</gene>
<evidence type="ECO:0000259" key="1">
    <source>
        <dbReference type="Pfam" id="PF00535"/>
    </source>
</evidence>
<dbReference type="PANTHER" id="PTHR43685">
    <property type="entry name" value="GLYCOSYLTRANSFERASE"/>
    <property type="match status" value="1"/>
</dbReference>
<proteinExistence type="predicted"/>
<dbReference type="CDD" id="cd00761">
    <property type="entry name" value="Glyco_tranf_GTA_type"/>
    <property type="match status" value="1"/>
</dbReference>
<sequence>MKRLILHVGFHKTATSSIQKTLAHNRSELEKQGYIYPSFIRHNKDIINHSIPFYSVYCQKPELYHINIKNGDSNNIGEANDNYNKQIDHYLSMDKNIIISGEDISVLPHHALISLRDKILSKGFDLNVYCSVRKPYPFTCSELQERIKSGNGTLDNITVTKKSGFIEKLKQVFGEKVTFSSFEEDIQSKQGVVGAMLTRMGVNCHKLTVQNSNEGFGNQSTRFLAHLNKNSPTILDGKINPVGRGYFTKSLDNEKFHLTGKELEKVKNELNKENGRIQTLLGASYCDSHYPVIKDESYSIERSVQLIKTYTNRHTLFDGIQHILEHSTFSASDLANQLDLTVEEYRNLAQKFKGVNIFHSLTFIAFAKKLRPQGPVIRDLYEEIKQEFLNNINIGIGIITFNRIHDLQKTIKSVKENTSDKVNVFVADDGSTDGTSEWCQENNIPHSQGSNKGVVRNKNRALYYLYEKKKCDIIILLEDDCRPTTPGWVEDWAVASFLWGHINYAHRRIIQRKDALIEGNGEPYDPFICKLVTGQCTGCFSKALSKVGYLDPRFSGYGAGHVEWTERFIKHGYNGSNSTLKVFPAINSGLHSDDAPTFKDEEQLKRNQELKRSMENDQSYRLPWKDEVDMHEFMSEIPGDNSE</sequence>
<feature type="domain" description="Glycosyltransferase 2-like" evidence="1">
    <location>
        <begin position="396"/>
        <end position="490"/>
    </location>
</feature>
<organism evidence="2">
    <name type="scientific">Vibrio sp. HB236076</name>
    <dbReference type="NCBI Taxonomy" id="3232307"/>
    <lineage>
        <taxon>Bacteria</taxon>
        <taxon>Pseudomonadati</taxon>
        <taxon>Pseudomonadota</taxon>
        <taxon>Gammaproteobacteria</taxon>
        <taxon>Vibrionales</taxon>
        <taxon>Vibrionaceae</taxon>
        <taxon>Vibrio</taxon>
    </lineage>
</organism>
<dbReference type="InterPro" id="IPR050834">
    <property type="entry name" value="Glycosyltransf_2"/>
</dbReference>
<dbReference type="InterPro" id="IPR029044">
    <property type="entry name" value="Nucleotide-diphossugar_trans"/>
</dbReference>
<dbReference type="Gene3D" id="3.90.550.10">
    <property type="entry name" value="Spore Coat Polysaccharide Biosynthesis Protein SpsA, Chain A"/>
    <property type="match status" value="1"/>
</dbReference>
<dbReference type="EMBL" id="CP162601">
    <property type="protein sequence ID" value="XDK25526.1"/>
    <property type="molecule type" value="Genomic_DNA"/>
</dbReference>
<dbReference type="Pfam" id="PF00535">
    <property type="entry name" value="Glycos_transf_2"/>
    <property type="match status" value="1"/>
</dbReference>
<reference evidence="2" key="1">
    <citation type="submission" date="2024-07" db="EMBL/GenBank/DDBJ databases">
        <title>Genome Analysis of a Potential Novel Vibrio Species Secreting pH- and Thermo-stable Alginate Lyase and its Application in Producing Alginate Oligosaccharides.</title>
        <authorList>
            <person name="Huang H."/>
            <person name="Bao K."/>
        </authorList>
    </citation>
    <scope>NUCLEOTIDE SEQUENCE</scope>
    <source>
        <strain evidence="2">HB236076</strain>
    </source>
</reference>
<keyword evidence="2" id="KW-0328">Glycosyltransferase</keyword>
<dbReference type="AlphaFoldDB" id="A0AB39HB38"/>
<dbReference type="KEGG" id="vih:AB0763_02455"/>
<dbReference type="RefSeq" id="WP_306100968.1">
    <property type="nucleotide sequence ID" value="NZ_CP162601.1"/>
</dbReference>
<name>A0AB39HB38_9VIBR</name>
<dbReference type="PANTHER" id="PTHR43685:SF2">
    <property type="entry name" value="GLYCOSYLTRANSFERASE 2-LIKE DOMAIN-CONTAINING PROTEIN"/>
    <property type="match status" value="1"/>
</dbReference>
<accession>A0AB39HB38</accession>
<protein>
    <submittedName>
        <fullName evidence="2">Glycosyltransferase</fullName>
        <ecNumber evidence="2">2.4.-.-</ecNumber>
    </submittedName>
</protein>